<reference evidence="1 2" key="1">
    <citation type="journal article" date="2017" name="Front. Microbiol.">
        <title>New Insights into the Diversity of the Genus Faecalibacterium.</title>
        <authorList>
            <person name="Benevides L."/>
            <person name="Burman S."/>
            <person name="Martin R."/>
            <person name="Robert V."/>
            <person name="Thomas M."/>
            <person name="Miquel S."/>
            <person name="Chain F."/>
            <person name="Sokol H."/>
            <person name="Bermudez-Humaran L.G."/>
            <person name="Morrison M."/>
            <person name="Langella P."/>
            <person name="Azevedo V.A."/>
            <person name="Chatel J.M."/>
            <person name="Soares S."/>
        </authorList>
    </citation>
    <scope>NUCLEOTIDE SEQUENCE [LARGE SCALE GENOMIC DNA]</scope>
    <source>
        <strain evidence="1 2">CNCM I 4573</strain>
    </source>
</reference>
<evidence type="ECO:0008006" key="3">
    <source>
        <dbReference type="Google" id="ProtNLM"/>
    </source>
</evidence>
<gene>
    <name evidence="1" type="ORF">CGS56_00100</name>
</gene>
<comment type="caution">
    <text evidence="1">The sequence shown here is derived from an EMBL/GenBank/DDBJ whole genome shotgun (WGS) entry which is preliminary data.</text>
</comment>
<dbReference type="InterPro" id="IPR041965">
    <property type="entry name" value="TTRAP_sf"/>
</dbReference>
<dbReference type="RefSeq" id="WP_097784651.1">
    <property type="nucleotide sequence ID" value="NZ_NMTW01000006.1"/>
</dbReference>
<evidence type="ECO:0000313" key="1">
    <source>
        <dbReference type="EMBL" id="PDX77073.1"/>
    </source>
</evidence>
<dbReference type="Pfam" id="PF14203">
    <property type="entry name" value="TTRAP"/>
    <property type="match status" value="1"/>
</dbReference>
<dbReference type="AlphaFoldDB" id="A0A2A7ADG2"/>
<sequence length="66" mass="7749">MNLSVEEENLICMYHTSDRRRTMARMLAARPDMDTEMRQLTKGTIAKLERMTDADFDGQRFDFTGE</sequence>
<dbReference type="Gene3D" id="1.10.10.1850">
    <property type="entry name" value="Sporulation protein-like"/>
    <property type="match status" value="1"/>
</dbReference>
<evidence type="ECO:0000313" key="2">
    <source>
        <dbReference type="Proteomes" id="UP000220157"/>
    </source>
</evidence>
<name>A0A2A7ADG2_9FIRM</name>
<proteinExistence type="predicted"/>
<organism evidence="1 2">
    <name type="scientific">Faecalibacterium prausnitzii</name>
    <dbReference type="NCBI Taxonomy" id="853"/>
    <lineage>
        <taxon>Bacteria</taxon>
        <taxon>Bacillati</taxon>
        <taxon>Bacillota</taxon>
        <taxon>Clostridia</taxon>
        <taxon>Eubacteriales</taxon>
        <taxon>Oscillospiraceae</taxon>
        <taxon>Faecalibacterium</taxon>
    </lineage>
</organism>
<dbReference type="EMBL" id="NMTW01000006">
    <property type="protein sequence ID" value="PDX77073.1"/>
    <property type="molecule type" value="Genomic_DNA"/>
</dbReference>
<dbReference type="InterPro" id="IPR025468">
    <property type="entry name" value="TTRAP"/>
</dbReference>
<protein>
    <recommendedName>
        <fullName evidence="3">Tranposon-transfer assisting protein</fullName>
    </recommendedName>
</protein>
<dbReference type="Proteomes" id="UP000220157">
    <property type="component" value="Unassembled WGS sequence"/>
</dbReference>
<accession>A0A2A7ADG2</accession>